<evidence type="ECO:0000259" key="4">
    <source>
        <dbReference type="PROSITE" id="PS01124"/>
    </source>
</evidence>
<organism evidence="5 6">
    <name type="scientific">Agrobacterium burrii</name>
    <dbReference type="NCBI Taxonomy" id="2815339"/>
    <lineage>
        <taxon>Bacteria</taxon>
        <taxon>Pseudomonadati</taxon>
        <taxon>Pseudomonadota</taxon>
        <taxon>Alphaproteobacteria</taxon>
        <taxon>Hyphomicrobiales</taxon>
        <taxon>Rhizobiaceae</taxon>
        <taxon>Rhizobium/Agrobacterium group</taxon>
        <taxon>Agrobacterium</taxon>
        <taxon>Agrobacterium tumefaciens complex</taxon>
    </lineage>
</organism>
<dbReference type="SUPFAM" id="SSF51182">
    <property type="entry name" value="RmlC-like cupins"/>
    <property type="match status" value="1"/>
</dbReference>
<dbReference type="Gene3D" id="1.10.10.60">
    <property type="entry name" value="Homeodomain-like"/>
    <property type="match status" value="2"/>
</dbReference>
<evidence type="ECO:0000256" key="3">
    <source>
        <dbReference type="ARBA" id="ARBA00023163"/>
    </source>
</evidence>
<keyword evidence="6" id="KW-1185">Reference proteome</keyword>
<name>A0ABS3EJB3_9HYPH</name>
<feature type="domain" description="HTH araC/xylS-type" evidence="4">
    <location>
        <begin position="218"/>
        <end position="316"/>
    </location>
</feature>
<dbReference type="InterPro" id="IPR032783">
    <property type="entry name" value="AraC_lig"/>
</dbReference>
<evidence type="ECO:0000256" key="2">
    <source>
        <dbReference type="ARBA" id="ARBA00023125"/>
    </source>
</evidence>
<dbReference type="SUPFAM" id="SSF46689">
    <property type="entry name" value="Homeodomain-like"/>
    <property type="match status" value="2"/>
</dbReference>
<keyword evidence="2" id="KW-0238">DNA-binding</keyword>
<dbReference type="InterPro" id="IPR011051">
    <property type="entry name" value="RmlC_Cupin_sf"/>
</dbReference>
<dbReference type="InterPro" id="IPR018060">
    <property type="entry name" value="HTH_AraC"/>
</dbReference>
<accession>A0ABS3EJB3</accession>
<comment type="caution">
    <text evidence="5">The sequence shown here is derived from an EMBL/GenBank/DDBJ whole genome shotgun (WGS) entry which is preliminary data.</text>
</comment>
<dbReference type="SMART" id="SM00342">
    <property type="entry name" value="HTH_ARAC"/>
    <property type="match status" value="1"/>
</dbReference>
<dbReference type="InterPro" id="IPR050204">
    <property type="entry name" value="AraC_XylS_family_regulators"/>
</dbReference>
<dbReference type="InterPro" id="IPR009057">
    <property type="entry name" value="Homeodomain-like_sf"/>
</dbReference>
<dbReference type="Proteomes" id="UP000664699">
    <property type="component" value="Unassembled WGS sequence"/>
</dbReference>
<reference evidence="5 6" key="1">
    <citation type="submission" date="2021-03" db="EMBL/GenBank/DDBJ databases">
        <title>Whole genome sequence of Agrobacterium sp. strain Rnr.</title>
        <authorList>
            <person name="Mafakheri H."/>
            <person name="Taghavi S.M."/>
            <person name="Nemanja K."/>
            <person name="Osdaghi E."/>
        </authorList>
    </citation>
    <scope>NUCLEOTIDE SEQUENCE [LARGE SCALE GENOMIC DNA]</scope>
    <source>
        <strain evidence="5 6">Rnr</strain>
    </source>
</reference>
<evidence type="ECO:0000256" key="1">
    <source>
        <dbReference type="ARBA" id="ARBA00023015"/>
    </source>
</evidence>
<sequence>MLEWTALNGIEMCQNELFRSQSKGPRIDSVLSSRLETRGPHAIRYPTYRHMKFGTVIEGSRWVWVDEGKPIRLEAGDFYLLTNGKSYCVASDPSLQPMDGASIFNEHIGSDGIVRYGNAGELTIAAAGRFSFSDDRVAGLLSFLPPIVHIERGSLGSEQLEALLPLLSFESNGHGAPGTFIAASSLANLVLVHIIRAYISKGDFVQGWLAAMTDPKIAASLSLMHGDVSRRWTVDLLAQAVGMSRTAFSLKFKERVGRAPLDYLTHWRMMVAAASLKRERHSIVDVAYSVGYSSDTAFSIAFKRTFGINPSSFRLQHLDL</sequence>
<evidence type="ECO:0000313" key="6">
    <source>
        <dbReference type="Proteomes" id="UP000664699"/>
    </source>
</evidence>
<dbReference type="Pfam" id="PF12852">
    <property type="entry name" value="Cupin_6"/>
    <property type="match status" value="1"/>
</dbReference>
<dbReference type="InterPro" id="IPR020449">
    <property type="entry name" value="Tscrpt_reg_AraC-type_HTH"/>
</dbReference>
<keyword evidence="3" id="KW-0804">Transcription</keyword>
<proteinExistence type="predicted"/>
<evidence type="ECO:0000313" key="5">
    <source>
        <dbReference type="EMBL" id="MBO0132039.1"/>
    </source>
</evidence>
<dbReference type="PROSITE" id="PS01124">
    <property type="entry name" value="HTH_ARAC_FAMILY_2"/>
    <property type="match status" value="1"/>
</dbReference>
<dbReference type="PANTHER" id="PTHR46796:SF7">
    <property type="entry name" value="ARAC FAMILY TRANSCRIPTIONAL REGULATOR"/>
    <property type="match status" value="1"/>
</dbReference>
<dbReference type="EMBL" id="JAFLNA010000007">
    <property type="protein sequence ID" value="MBO0132039.1"/>
    <property type="molecule type" value="Genomic_DNA"/>
</dbReference>
<protein>
    <submittedName>
        <fullName evidence="5">AraC family transcriptional regulator</fullName>
    </submittedName>
</protein>
<dbReference type="PRINTS" id="PR00032">
    <property type="entry name" value="HTHARAC"/>
</dbReference>
<dbReference type="InterPro" id="IPR018062">
    <property type="entry name" value="HTH_AraC-typ_CS"/>
</dbReference>
<gene>
    <name evidence="5" type="ORF">JZX89_14965</name>
</gene>
<dbReference type="PANTHER" id="PTHR46796">
    <property type="entry name" value="HTH-TYPE TRANSCRIPTIONAL ACTIVATOR RHAS-RELATED"/>
    <property type="match status" value="1"/>
</dbReference>
<dbReference type="Pfam" id="PF12833">
    <property type="entry name" value="HTH_18"/>
    <property type="match status" value="1"/>
</dbReference>
<keyword evidence="1" id="KW-0805">Transcription regulation</keyword>
<dbReference type="PROSITE" id="PS00041">
    <property type="entry name" value="HTH_ARAC_FAMILY_1"/>
    <property type="match status" value="1"/>
</dbReference>